<dbReference type="GO" id="GO:0019722">
    <property type="term" value="P:calcium-mediated signaling"/>
    <property type="evidence" value="ECO:0007669"/>
    <property type="project" value="InterPro"/>
</dbReference>
<dbReference type="InterPro" id="IPR012677">
    <property type="entry name" value="Nucleotide-bd_a/b_plait_sf"/>
</dbReference>
<gene>
    <name evidence="3" type="ORF">Mgra_00006241</name>
</gene>
<evidence type="ECO:0000256" key="2">
    <source>
        <dbReference type="SAM" id="MobiDB-lite"/>
    </source>
</evidence>
<dbReference type="PANTHER" id="PTHR10300:SF14">
    <property type="entry name" value="PROTEIN SARAH"/>
    <property type="match status" value="1"/>
</dbReference>
<dbReference type="EMBL" id="JABEBT010000059">
    <property type="protein sequence ID" value="KAF7634386.1"/>
    <property type="molecule type" value="Genomic_DNA"/>
</dbReference>
<name>A0A8S9ZMT0_9BILA</name>
<organism evidence="3 4">
    <name type="scientific">Meloidogyne graminicola</name>
    <dbReference type="NCBI Taxonomy" id="189291"/>
    <lineage>
        <taxon>Eukaryota</taxon>
        <taxon>Metazoa</taxon>
        <taxon>Ecdysozoa</taxon>
        <taxon>Nematoda</taxon>
        <taxon>Chromadorea</taxon>
        <taxon>Rhabditida</taxon>
        <taxon>Tylenchina</taxon>
        <taxon>Tylenchomorpha</taxon>
        <taxon>Tylenchoidea</taxon>
        <taxon>Meloidogynidae</taxon>
        <taxon>Meloidogyninae</taxon>
        <taxon>Meloidogyne</taxon>
    </lineage>
</organism>
<comment type="similarity">
    <text evidence="1">Belongs to the RCAN family.</text>
</comment>
<dbReference type="AlphaFoldDB" id="A0A8S9ZMT0"/>
<feature type="compositionally biased region" description="Low complexity" evidence="2">
    <location>
        <begin position="218"/>
        <end position="232"/>
    </location>
</feature>
<protein>
    <recommendedName>
        <fullName evidence="5">Calcipressin-like protein</fullName>
    </recommendedName>
</protein>
<dbReference type="GO" id="GO:0005634">
    <property type="term" value="C:nucleus"/>
    <property type="evidence" value="ECO:0007669"/>
    <property type="project" value="TreeGrafter"/>
</dbReference>
<dbReference type="PANTHER" id="PTHR10300">
    <property type="entry name" value="CALCIPRESSIN"/>
    <property type="match status" value="1"/>
</dbReference>
<dbReference type="Gene3D" id="3.30.70.330">
    <property type="match status" value="1"/>
</dbReference>
<accession>A0A8S9ZMT0</accession>
<dbReference type="GO" id="GO:0008597">
    <property type="term" value="F:calcium-dependent protein serine/threonine phosphatase regulator activity"/>
    <property type="evidence" value="ECO:0007669"/>
    <property type="project" value="TreeGrafter"/>
</dbReference>
<evidence type="ECO:0008006" key="5">
    <source>
        <dbReference type="Google" id="ProtNLM"/>
    </source>
</evidence>
<dbReference type="Proteomes" id="UP000605970">
    <property type="component" value="Unassembled WGS sequence"/>
</dbReference>
<dbReference type="Pfam" id="PF04847">
    <property type="entry name" value="Calcipressin"/>
    <property type="match status" value="1"/>
</dbReference>
<dbReference type="CDD" id="cd12434">
    <property type="entry name" value="RRM_RCAN_like"/>
    <property type="match status" value="1"/>
</dbReference>
<dbReference type="OrthoDB" id="17212at2759"/>
<feature type="region of interest" description="Disordered" evidence="2">
    <location>
        <begin position="218"/>
        <end position="253"/>
    </location>
</feature>
<reference evidence="3" key="1">
    <citation type="journal article" date="2020" name="Ecol. Evol.">
        <title>Genome structure and content of the rice root-knot nematode (Meloidogyne graminicola).</title>
        <authorList>
            <person name="Phan N.T."/>
            <person name="Danchin E.G.J."/>
            <person name="Klopp C."/>
            <person name="Perfus-Barbeoch L."/>
            <person name="Kozlowski D.K."/>
            <person name="Koutsovoulos G.D."/>
            <person name="Lopez-Roques C."/>
            <person name="Bouchez O."/>
            <person name="Zahm M."/>
            <person name="Besnard G."/>
            <person name="Bellafiore S."/>
        </authorList>
    </citation>
    <scope>NUCLEOTIDE SEQUENCE</scope>
    <source>
        <strain evidence="3">VN-18</strain>
    </source>
</reference>
<dbReference type="InterPro" id="IPR035979">
    <property type="entry name" value="RBD_domain_sf"/>
</dbReference>
<dbReference type="InterPro" id="IPR006931">
    <property type="entry name" value="Calcipressin"/>
</dbReference>
<evidence type="ECO:0000313" key="3">
    <source>
        <dbReference type="EMBL" id="KAF7634386.1"/>
    </source>
</evidence>
<evidence type="ECO:0000256" key="1">
    <source>
        <dbReference type="ARBA" id="ARBA00008209"/>
    </source>
</evidence>
<proteinExistence type="inferred from homology"/>
<dbReference type="SUPFAM" id="SSF54928">
    <property type="entry name" value="RNA-binding domain, RBD"/>
    <property type="match status" value="1"/>
</dbReference>
<evidence type="ECO:0000313" key="4">
    <source>
        <dbReference type="Proteomes" id="UP000605970"/>
    </source>
</evidence>
<dbReference type="GO" id="GO:0005737">
    <property type="term" value="C:cytoplasm"/>
    <property type="evidence" value="ECO:0007669"/>
    <property type="project" value="TreeGrafter"/>
</dbReference>
<sequence length="253" mass="28528">MNVLEKRPVALDMTEEKQPEAIRDKEILPTAIIIRDVPKELFDDLEQKSNFRSLFQQITSETDSVRIDFLKSFQRVRVVFEKPEHATAAKLLVEHHSFNGTKMKAFFAKNIKMARRVDQDEQGHLKLPPLEKQFLISPPSSPPVGWVQHAEMAPVVCNLDLMSRLASLAVEDKFEVYEGDEHQRRPSIVVTPCAIDGGGKALFGRRVVSMDSSNSINVVNENDSDSANSESEQILNEAKLPMPHTSRPPVSEK</sequence>
<comment type="caution">
    <text evidence="3">The sequence shown here is derived from an EMBL/GenBank/DDBJ whole genome shotgun (WGS) entry which is preliminary data.</text>
</comment>
<keyword evidence="4" id="KW-1185">Reference proteome</keyword>
<dbReference type="GO" id="GO:0003676">
    <property type="term" value="F:nucleic acid binding"/>
    <property type="evidence" value="ECO:0007669"/>
    <property type="project" value="InterPro"/>
</dbReference>